<dbReference type="EMBL" id="JACXVP010000012">
    <property type="protein sequence ID" value="KAG5571207.1"/>
    <property type="molecule type" value="Genomic_DNA"/>
</dbReference>
<dbReference type="Proteomes" id="UP000824120">
    <property type="component" value="Chromosome 12"/>
</dbReference>
<reference evidence="1 2" key="1">
    <citation type="submission" date="2020-09" db="EMBL/GenBank/DDBJ databases">
        <title>De no assembly of potato wild relative species, Solanum commersonii.</title>
        <authorList>
            <person name="Cho K."/>
        </authorList>
    </citation>
    <scope>NUCLEOTIDE SEQUENCE [LARGE SCALE GENOMIC DNA]</scope>
    <source>
        <strain evidence="1">LZ3.2</strain>
        <tissue evidence="1">Leaf</tissue>
    </source>
</reference>
<sequence>MAVWKDLILFTQAKGLSRFNTYYGTGNIIKAVYPPQSSFVLPNNTVLGEHIGSLDKKLYELTFLIIQTKNDVKTFNKASTSKNVEAQTMATPVQRPLEISEFKFKSIYDFKELLDKKFSEFSVKPMDLS</sequence>
<proteinExistence type="predicted"/>
<dbReference type="OrthoDB" id="1836364at2759"/>
<dbReference type="AlphaFoldDB" id="A0A9J5W790"/>
<evidence type="ECO:0000313" key="2">
    <source>
        <dbReference type="Proteomes" id="UP000824120"/>
    </source>
</evidence>
<comment type="caution">
    <text evidence="1">The sequence shown here is derived from an EMBL/GenBank/DDBJ whole genome shotgun (WGS) entry which is preliminary data.</text>
</comment>
<keyword evidence="2" id="KW-1185">Reference proteome</keyword>
<evidence type="ECO:0000313" key="1">
    <source>
        <dbReference type="EMBL" id="KAG5571207.1"/>
    </source>
</evidence>
<protein>
    <submittedName>
        <fullName evidence="1">Uncharacterized protein</fullName>
    </submittedName>
</protein>
<gene>
    <name evidence="1" type="ORF">H5410_060973</name>
</gene>
<organism evidence="1 2">
    <name type="scientific">Solanum commersonii</name>
    <name type="common">Commerson's wild potato</name>
    <name type="synonym">Commerson's nightshade</name>
    <dbReference type="NCBI Taxonomy" id="4109"/>
    <lineage>
        <taxon>Eukaryota</taxon>
        <taxon>Viridiplantae</taxon>
        <taxon>Streptophyta</taxon>
        <taxon>Embryophyta</taxon>
        <taxon>Tracheophyta</taxon>
        <taxon>Spermatophyta</taxon>
        <taxon>Magnoliopsida</taxon>
        <taxon>eudicotyledons</taxon>
        <taxon>Gunneridae</taxon>
        <taxon>Pentapetalae</taxon>
        <taxon>asterids</taxon>
        <taxon>lamiids</taxon>
        <taxon>Solanales</taxon>
        <taxon>Solanaceae</taxon>
        <taxon>Solanoideae</taxon>
        <taxon>Solaneae</taxon>
        <taxon>Solanum</taxon>
    </lineage>
</organism>
<accession>A0A9J5W790</accession>
<name>A0A9J5W790_SOLCO</name>